<evidence type="ECO:0000313" key="6">
    <source>
        <dbReference type="EMBL" id="SDE66048.1"/>
    </source>
</evidence>
<evidence type="ECO:0000259" key="5">
    <source>
        <dbReference type="PROSITE" id="PS50931"/>
    </source>
</evidence>
<dbReference type="InterPro" id="IPR050950">
    <property type="entry name" value="HTH-type_LysR_regulators"/>
</dbReference>
<dbReference type="EMBL" id="FNAB01000026">
    <property type="protein sequence ID" value="SDE66048.1"/>
    <property type="molecule type" value="Genomic_DNA"/>
</dbReference>
<keyword evidence="3" id="KW-0238">DNA-binding</keyword>
<sequence length="300" mass="32479">MRFEQLRYLEAALRTGSFRQAAKEVGVTQPTITTQVQRLEEDLGVVLVLRGANGVRATYAAERILPHALAVMRAENALRQEASAIDNLKIGSIRLAAVSTASLTLLPDVVKLLHREHPNIRFEVTEGGSEMVRRGVSTGHFDMGLLSTLKGDDCNADTLQYIDLLTGRLVLAIPEEHPLARKESVQASDLAGQPLIFFSKGSILRDALERLVEGIEIRPVYFTDSAETSIRMVKAGVGIAIANTVAPSTVSGDGVVLSPVSADWAATRLAAVVRRGEMRSPVVQTLLRLIRQQVAEINGA</sequence>
<dbReference type="PRINTS" id="PR00039">
    <property type="entry name" value="HTHLYSR"/>
</dbReference>
<evidence type="ECO:0000256" key="2">
    <source>
        <dbReference type="ARBA" id="ARBA00023015"/>
    </source>
</evidence>
<dbReference type="RefSeq" id="WP_169888561.1">
    <property type="nucleotide sequence ID" value="NZ_FNAB01000026.1"/>
</dbReference>
<dbReference type="InterPro" id="IPR036388">
    <property type="entry name" value="WH-like_DNA-bd_sf"/>
</dbReference>
<dbReference type="Gene3D" id="3.40.190.10">
    <property type="entry name" value="Periplasmic binding protein-like II"/>
    <property type="match status" value="2"/>
</dbReference>
<dbReference type="PROSITE" id="PS50931">
    <property type="entry name" value="HTH_LYSR"/>
    <property type="match status" value="1"/>
</dbReference>
<reference evidence="6 7" key="1">
    <citation type="submission" date="2016-10" db="EMBL/GenBank/DDBJ databases">
        <authorList>
            <person name="de Groot N.N."/>
        </authorList>
    </citation>
    <scope>NUCLEOTIDE SEQUENCE [LARGE SCALE GENOMIC DNA]</scope>
    <source>
        <strain evidence="6 7">JCM 11308</strain>
    </source>
</reference>
<dbReference type="Proteomes" id="UP000199417">
    <property type="component" value="Unassembled WGS sequence"/>
</dbReference>
<dbReference type="InterPro" id="IPR005119">
    <property type="entry name" value="LysR_subst-bd"/>
</dbReference>
<dbReference type="CDD" id="cd05466">
    <property type="entry name" value="PBP2_LTTR_substrate"/>
    <property type="match status" value="1"/>
</dbReference>
<evidence type="ECO:0000256" key="1">
    <source>
        <dbReference type="ARBA" id="ARBA00009437"/>
    </source>
</evidence>
<dbReference type="GO" id="GO:0003700">
    <property type="term" value="F:DNA-binding transcription factor activity"/>
    <property type="evidence" value="ECO:0007669"/>
    <property type="project" value="InterPro"/>
</dbReference>
<dbReference type="SUPFAM" id="SSF53850">
    <property type="entry name" value="Periplasmic binding protein-like II"/>
    <property type="match status" value="1"/>
</dbReference>
<dbReference type="GO" id="GO:0005829">
    <property type="term" value="C:cytosol"/>
    <property type="evidence" value="ECO:0007669"/>
    <property type="project" value="TreeGrafter"/>
</dbReference>
<name>A0A1G7EQT1_9NOCA</name>
<evidence type="ECO:0000256" key="3">
    <source>
        <dbReference type="ARBA" id="ARBA00023125"/>
    </source>
</evidence>
<dbReference type="AlphaFoldDB" id="A0A1G7EQT1"/>
<comment type="similarity">
    <text evidence="1">Belongs to the LysR transcriptional regulatory family.</text>
</comment>
<gene>
    <name evidence="6" type="ORF">SAMN05444580_12616</name>
</gene>
<keyword evidence="7" id="KW-1185">Reference proteome</keyword>
<dbReference type="STRING" id="168276.SAMN05444580_12616"/>
<dbReference type="Gene3D" id="1.10.10.10">
    <property type="entry name" value="Winged helix-like DNA-binding domain superfamily/Winged helix DNA-binding domain"/>
    <property type="match status" value="1"/>
</dbReference>
<evidence type="ECO:0000313" key="7">
    <source>
        <dbReference type="Proteomes" id="UP000199417"/>
    </source>
</evidence>
<dbReference type="GO" id="GO:0003677">
    <property type="term" value="F:DNA binding"/>
    <property type="evidence" value="ECO:0007669"/>
    <property type="project" value="UniProtKB-KW"/>
</dbReference>
<keyword evidence="4" id="KW-0804">Transcription</keyword>
<dbReference type="Pfam" id="PF00126">
    <property type="entry name" value="HTH_1"/>
    <property type="match status" value="1"/>
</dbReference>
<feature type="domain" description="HTH lysR-type" evidence="5">
    <location>
        <begin position="1"/>
        <end position="58"/>
    </location>
</feature>
<dbReference type="PANTHER" id="PTHR30419">
    <property type="entry name" value="HTH-TYPE TRANSCRIPTIONAL REGULATOR YBHD"/>
    <property type="match status" value="1"/>
</dbReference>
<keyword evidence="2" id="KW-0805">Transcription regulation</keyword>
<evidence type="ECO:0000256" key="4">
    <source>
        <dbReference type="ARBA" id="ARBA00023163"/>
    </source>
</evidence>
<dbReference type="SUPFAM" id="SSF46785">
    <property type="entry name" value="Winged helix' DNA-binding domain"/>
    <property type="match status" value="1"/>
</dbReference>
<dbReference type="Pfam" id="PF03466">
    <property type="entry name" value="LysR_substrate"/>
    <property type="match status" value="1"/>
</dbReference>
<dbReference type="InterPro" id="IPR000847">
    <property type="entry name" value="LysR_HTH_N"/>
</dbReference>
<accession>A0A1G7EQT1</accession>
<protein>
    <submittedName>
        <fullName evidence="6">LysR family transcriptional regulator, hydrogen peroxide-inducible genes activator</fullName>
    </submittedName>
</protein>
<organism evidence="6 7">
    <name type="scientific">Rhodococcus tukisamuensis</name>
    <dbReference type="NCBI Taxonomy" id="168276"/>
    <lineage>
        <taxon>Bacteria</taxon>
        <taxon>Bacillati</taxon>
        <taxon>Actinomycetota</taxon>
        <taxon>Actinomycetes</taxon>
        <taxon>Mycobacteriales</taxon>
        <taxon>Nocardiaceae</taxon>
        <taxon>Rhodococcus</taxon>
    </lineage>
</organism>
<proteinExistence type="inferred from homology"/>
<dbReference type="InterPro" id="IPR036390">
    <property type="entry name" value="WH_DNA-bd_sf"/>
</dbReference>